<reference evidence="3 4" key="1">
    <citation type="submission" date="2013-03" db="EMBL/GenBank/DDBJ databases">
        <title>The Genome Sequence of Phialophora europaea CBS 101466.</title>
        <authorList>
            <consortium name="The Broad Institute Genomics Platform"/>
            <person name="Cuomo C."/>
            <person name="de Hoog S."/>
            <person name="Gorbushina A."/>
            <person name="Walker B."/>
            <person name="Young S.K."/>
            <person name="Zeng Q."/>
            <person name="Gargeya S."/>
            <person name="Fitzgerald M."/>
            <person name="Haas B."/>
            <person name="Abouelleil A."/>
            <person name="Allen A.W."/>
            <person name="Alvarado L."/>
            <person name="Arachchi H.M."/>
            <person name="Berlin A.M."/>
            <person name="Chapman S.B."/>
            <person name="Gainer-Dewar J."/>
            <person name="Goldberg J."/>
            <person name="Griggs A."/>
            <person name="Gujja S."/>
            <person name="Hansen M."/>
            <person name="Howarth C."/>
            <person name="Imamovic A."/>
            <person name="Ireland A."/>
            <person name="Larimer J."/>
            <person name="McCowan C."/>
            <person name="Murphy C."/>
            <person name="Pearson M."/>
            <person name="Poon T.W."/>
            <person name="Priest M."/>
            <person name="Roberts A."/>
            <person name="Saif S."/>
            <person name="Shea T."/>
            <person name="Sisk P."/>
            <person name="Sykes S."/>
            <person name="Wortman J."/>
            <person name="Nusbaum C."/>
            <person name="Birren B."/>
        </authorList>
    </citation>
    <scope>NUCLEOTIDE SEQUENCE [LARGE SCALE GENOMIC DNA]</scope>
    <source>
        <strain evidence="3 4">CBS 101466</strain>
    </source>
</reference>
<dbReference type="RefSeq" id="XP_008713361.1">
    <property type="nucleotide sequence ID" value="XM_008715139.1"/>
</dbReference>
<dbReference type="NCBIfam" id="NF005559">
    <property type="entry name" value="PRK07231.1"/>
    <property type="match status" value="1"/>
</dbReference>
<dbReference type="HOGENOM" id="CLU_010194_1_0_1"/>
<dbReference type="EMBL" id="KB822715">
    <property type="protein sequence ID" value="ETN44288.1"/>
    <property type="molecule type" value="Genomic_DNA"/>
</dbReference>
<dbReference type="eggNOG" id="KOG0725">
    <property type="taxonomic scope" value="Eukaryota"/>
</dbReference>
<dbReference type="PANTHER" id="PTHR42760:SF124">
    <property type="entry name" value="SHORT-CHAIN DEHYDROGENASE_REDUCTASE"/>
    <property type="match status" value="1"/>
</dbReference>
<dbReference type="PRINTS" id="PR00081">
    <property type="entry name" value="GDHRDH"/>
</dbReference>
<evidence type="ECO:0000256" key="1">
    <source>
        <dbReference type="ARBA" id="ARBA00006484"/>
    </source>
</evidence>
<name>W2S8A4_CYPE1</name>
<dbReference type="SUPFAM" id="SSF51735">
    <property type="entry name" value="NAD(P)-binding Rossmann-fold domains"/>
    <property type="match status" value="1"/>
</dbReference>
<dbReference type="PROSITE" id="PS00061">
    <property type="entry name" value="ADH_SHORT"/>
    <property type="match status" value="1"/>
</dbReference>
<dbReference type="AlphaFoldDB" id="W2S8A4"/>
<dbReference type="VEuPathDB" id="FungiDB:HMPREF1541_10468"/>
<dbReference type="InterPro" id="IPR020904">
    <property type="entry name" value="Sc_DH/Rdtase_CS"/>
</dbReference>
<dbReference type="STRING" id="1220924.W2S8A4"/>
<dbReference type="PANTHER" id="PTHR42760">
    <property type="entry name" value="SHORT-CHAIN DEHYDROGENASES/REDUCTASES FAMILY MEMBER"/>
    <property type="match status" value="1"/>
</dbReference>
<dbReference type="Pfam" id="PF13561">
    <property type="entry name" value="adh_short_C2"/>
    <property type="match status" value="1"/>
</dbReference>
<sequence>MASRRLQGKVSIVTGSSSGLGRAIALAYSREGAHVVCADLSAGARAVIEAETSANTDDLIRKQGGRAIFVQTDVTKADSWEVLVAAAVKEFGRIDVLVNNAGISYESKNPPRKIHDTPEEAWDISMAVNGKSVWLGCKYVIGQMLKQEPHSSGDRGWVINLSSIYGLVGSRIAPSYAASKGAVANLTRSLALDYAADRIHVNAINPGFIRTGMFADTISNIATRDSIDALHPFGGTGVPEDIAGAAVFLASGDASWVTGVNLPVDGGFTAQ</sequence>
<evidence type="ECO:0000313" key="3">
    <source>
        <dbReference type="EMBL" id="ETN44288.1"/>
    </source>
</evidence>
<protein>
    <recommendedName>
        <fullName evidence="5">Glucose 1-dehydrogenase</fullName>
    </recommendedName>
</protein>
<dbReference type="InterPro" id="IPR002347">
    <property type="entry name" value="SDR_fam"/>
</dbReference>
<gene>
    <name evidence="3" type="ORF">HMPREF1541_10468</name>
</gene>
<dbReference type="Gene3D" id="3.40.50.720">
    <property type="entry name" value="NAD(P)-binding Rossmann-like Domain"/>
    <property type="match status" value="1"/>
</dbReference>
<keyword evidence="2" id="KW-0521">NADP</keyword>
<dbReference type="InterPro" id="IPR036291">
    <property type="entry name" value="NAD(P)-bd_dom_sf"/>
</dbReference>
<dbReference type="GeneID" id="19977807"/>
<accession>W2S8A4</accession>
<evidence type="ECO:0008006" key="5">
    <source>
        <dbReference type="Google" id="ProtNLM"/>
    </source>
</evidence>
<proteinExistence type="inferred from homology"/>
<organism evidence="3 4">
    <name type="scientific">Cyphellophora europaea (strain CBS 101466)</name>
    <name type="common">Phialophora europaea</name>
    <dbReference type="NCBI Taxonomy" id="1220924"/>
    <lineage>
        <taxon>Eukaryota</taxon>
        <taxon>Fungi</taxon>
        <taxon>Dikarya</taxon>
        <taxon>Ascomycota</taxon>
        <taxon>Pezizomycotina</taxon>
        <taxon>Eurotiomycetes</taxon>
        <taxon>Chaetothyriomycetidae</taxon>
        <taxon>Chaetothyriales</taxon>
        <taxon>Cyphellophoraceae</taxon>
        <taxon>Cyphellophora</taxon>
    </lineage>
</organism>
<dbReference type="Proteomes" id="UP000030752">
    <property type="component" value="Unassembled WGS sequence"/>
</dbReference>
<dbReference type="FunFam" id="3.40.50.720:FF:000084">
    <property type="entry name" value="Short-chain dehydrogenase reductase"/>
    <property type="match status" value="1"/>
</dbReference>
<dbReference type="CDD" id="cd05233">
    <property type="entry name" value="SDR_c"/>
    <property type="match status" value="1"/>
</dbReference>
<dbReference type="OrthoDB" id="417891at2759"/>
<comment type="similarity">
    <text evidence="1">Belongs to the short-chain dehydrogenases/reductases (SDR) family.</text>
</comment>
<dbReference type="InParanoid" id="W2S8A4"/>
<dbReference type="PRINTS" id="PR00080">
    <property type="entry name" value="SDRFAMILY"/>
</dbReference>
<keyword evidence="4" id="KW-1185">Reference proteome</keyword>
<dbReference type="GO" id="GO:0016616">
    <property type="term" value="F:oxidoreductase activity, acting on the CH-OH group of donors, NAD or NADP as acceptor"/>
    <property type="evidence" value="ECO:0007669"/>
    <property type="project" value="TreeGrafter"/>
</dbReference>
<evidence type="ECO:0000256" key="2">
    <source>
        <dbReference type="ARBA" id="ARBA00022857"/>
    </source>
</evidence>
<evidence type="ECO:0000313" key="4">
    <source>
        <dbReference type="Proteomes" id="UP000030752"/>
    </source>
</evidence>